<evidence type="ECO:0000256" key="5">
    <source>
        <dbReference type="ARBA" id="ARBA00023136"/>
    </source>
</evidence>
<organism evidence="9 10">
    <name type="scientific">Staurois parvus</name>
    <dbReference type="NCBI Taxonomy" id="386267"/>
    <lineage>
        <taxon>Eukaryota</taxon>
        <taxon>Metazoa</taxon>
        <taxon>Chordata</taxon>
        <taxon>Craniata</taxon>
        <taxon>Vertebrata</taxon>
        <taxon>Euteleostomi</taxon>
        <taxon>Amphibia</taxon>
        <taxon>Batrachia</taxon>
        <taxon>Anura</taxon>
        <taxon>Neobatrachia</taxon>
        <taxon>Ranoidea</taxon>
        <taxon>Ranidae</taxon>
        <taxon>Staurois</taxon>
    </lineage>
</organism>
<evidence type="ECO:0000256" key="6">
    <source>
        <dbReference type="ARBA" id="ARBA00023157"/>
    </source>
</evidence>
<comment type="subcellular location">
    <subcellularLocation>
        <location evidence="1">Membrane</location>
        <topology evidence="1">Single-pass membrane protein</topology>
    </subcellularLocation>
</comment>
<dbReference type="Pfam" id="PF07686">
    <property type="entry name" value="V-set"/>
    <property type="match status" value="1"/>
</dbReference>
<dbReference type="InterPro" id="IPR007110">
    <property type="entry name" value="Ig-like_dom"/>
</dbReference>
<dbReference type="PROSITE" id="PS50835">
    <property type="entry name" value="IG_LIKE"/>
    <property type="match status" value="1"/>
</dbReference>
<keyword evidence="4" id="KW-1133">Transmembrane helix</keyword>
<dbReference type="SUPFAM" id="SSF48726">
    <property type="entry name" value="Immunoglobulin"/>
    <property type="match status" value="1"/>
</dbReference>
<evidence type="ECO:0000313" key="9">
    <source>
        <dbReference type="EMBL" id="CAI9556420.1"/>
    </source>
</evidence>
<keyword evidence="5" id="KW-0472">Membrane</keyword>
<evidence type="ECO:0000313" key="10">
    <source>
        <dbReference type="Proteomes" id="UP001162483"/>
    </source>
</evidence>
<evidence type="ECO:0000256" key="4">
    <source>
        <dbReference type="ARBA" id="ARBA00022989"/>
    </source>
</evidence>
<dbReference type="Proteomes" id="UP001162483">
    <property type="component" value="Unassembled WGS sequence"/>
</dbReference>
<keyword evidence="7" id="KW-0325">Glycoprotein</keyword>
<dbReference type="PANTHER" id="PTHR21462">
    <property type="entry name" value="CELL SURFACE GLYCOPROTEIN OX2 RECEPTOR PRECURSOR"/>
    <property type="match status" value="1"/>
</dbReference>
<feature type="non-terminal residue" evidence="9">
    <location>
        <position position="120"/>
    </location>
</feature>
<sequence>DLRVVVGRRGDSTVLQCGGDSGDQITGVIWKIHHISNSRCLFSYGPHMKGESQIYSNCSTRMTRTNITLTIQDSQISDGGNYTCELSSLRGTFIYTTILQVLAQPSVSLHINSNGSLECR</sequence>
<dbReference type="SMART" id="SM00409">
    <property type="entry name" value="IG"/>
    <property type="match status" value="1"/>
</dbReference>
<keyword evidence="6" id="KW-1015">Disulfide bond</keyword>
<proteinExistence type="inferred from homology"/>
<protein>
    <recommendedName>
        <fullName evidence="8">Ig-like domain-containing protein</fullName>
    </recommendedName>
</protein>
<feature type="non-terminal residue" evidence="9">
    <location>
        <position position="1"/>
    </location>
</feature>
<evidence type="ECO:0000256" key="2">
    <source>
        <dbReference type="ARBA" id="ARBA00008215"/>
    </source>
</evidence>
<dbReference type="Gene3D" id="2.60.40.10">
    <property type="entry name" value="Immunoglobulins"/>
    <property type="match status" value="1"/>
</dbReference>
<gene>
    <name evidence="9" type="ORF">SPARVUS_LOCUS4545525</name>
</gene>
<dbReference type="InterPro" id="IPR040012">
    <property type="entry name" value="CD200R"/>
</dbReference>
<feature type="domain" description="Ig-like" evidence="8">
    <location>
        <begin position="10"/>
        <end position="108"/>
    </location>
</feature>
<dbReference type="InterPro" id="IPR013106">
    <property type="entry name" value="Ig_V-set"/>
</dbReference>
<keyword evidence="10" id="KW-1185">Reference proteome</keyword>
<evidence type="ECO:0000256" key="1">
    <source>
        <dbReference type="ARBA" id="ARBA00004167"/>
    </source>
</evidence>
<evidence type="ECO:0000256" key="3">
    <source>
        <dbReference type="ARBA" id="ARBA00022692"/>
    </source>
</evidence>
<evidence type="ECO:0000259" key="8">
    <source>
        <dbReference type="PROSITE" id="PS50835"/>
    </source>
</evidence>
<dbReference type="InterPro" id="IPR013783">
    <property type="entry name" value="Ig-like_fold"/>
</dbReference>
<dbReference type="InterPro" id="IPR036179">
    <property type="entry name" value="Ig-like_dom_sf"/>
</dbReference>
<evidence type="ECO:0000256" key="7">
    <source>
        <dbReference type="ARBA" id="ARBA00023180"/>
    </source>
</evidence>
<comment type="similarity">
    <text evidence="2">Belongs to the CD200R family.</text>
</comment>
<name>A0ABN9C8M8_9NEOB</name>
<comment type="caution">
    <text evidence="9">The sequence shown here is derived from an EMBL/GenBank/DDBJ whole genome shotgun (WGS) entry which is preliminary data.</text>
</comment>
<dbReference type="PANTHER" id="PTHR21462:SF2">
    <property type="entry name" value="CELL SURFACE GLYCOPROTEIN CD200 RECEPTOR 2"/>
    <property type="match status" value="1"/>
</dbReference>
<dbReference type="InterPro" id="IPR003599">
    <property type="entry name" value="Ig_sub"/>
</dbReference>
<dbReference type="EMBL" id="CATNWA010008536">
    <property type="protein sequence ID" value="CAI9556420.1"/>
    <property type="molecule type" value="Genomic_DNA"/>
</dbReference>
<keyword evidence="3" id="KW-0812">Transmembrane</keyword>
<accession>A0ABN9C8M8</accession>
<reference evidence="9" key="1">
    <citation type="submission" date="2023-05" db="EMBL/GenBank/DDBJ databases">
        <authorList>
            <person name="Stuckert A."/>
        </authorList>
    </citation>
    <scope>NUCLEOTIDE SEQUENCE</scope>
</reference>